<keyword evidence="4" id="KW-1185">Reference proteome</keyword>
<evidence type="ECO:0000256" key="1">
    <source>
        <dbReference type="ARBA" id="ARBA00022801"/>
    </source>
</evidence>
<protein>
    <recommendedName>
        <fullName evidence="5">Acid phosphatase</fullName>
    </recommendedName>
</protein>
<proteinExistence type="predicted"/>
<dbReference type="FunFam" id="3.40.720.10:FF:000064">
    <property type="entry name" value="Probable acid phosphatase Pho610"/>
    <property type="match status" value="1"/>
</dbReference>
<name>N1Q3H4_DOTSN</name>
<feature type="chain" id="PRO_5004110410" description="Acid phosphatase" evidence="2">
    <location>
        <begin position="18"/>
        <end position="413"/>
    </location>
</feature>
<evidence type="ECO:0000313" key="4">
    <source>
        <dbReference type="Proteomes" id="UP000016933"/>
    </source>
</evidence>
<reference evidence="3 4" key="2">
    <citation type="journal article" date="2012" name="PLoS Pathog.">
        <title>Diverse lifestyles and strategies of plant pathogenesis encoded in the genomes of eighteen Dothideomycetes fungi.</title>
        <authorList>
            <person name="Ohm R.A."/>
            <person name="Feau N."/>
            <person name="Henrissat B."/>
            <person name="Schoch C.L."/>
            <person name="Horwitz B.A."/>
            <person name="Barry K.W."/>
            <person name="Condon B.J."/>
            <person name="Copeland A.C."/>
            <person name="Dhillon B."/>
            <person name="Glaser F."/>
            <person name="Hesse C.N."/>
            <person name="Kosti I."/>
            <person name="LaButti K."/>
            <person name="Lindquist E.A."/>
            <person name="Lucas S."/>
            <person name="Salamov A.A."/>
            <person name="Bradshaw R.E."/>
            <person name="Ciuffetti L."/>
            <person name="Hamelin R.C."/>
            <person name="Kema G.H.J."/>
            <person name="Lawrence C."/>
            <person name="Scott J.A."/>
            <person name="Spatafora J.W."/>
            <person name="Turgeon B.G."/>
            <person name="de Wit P.J.G.M."/>
            <person name="Zhong S."/>
            <person name="Goodwin S.B."/>
            <person name="Grigoriev I.V."/>
        </authorList>
    </citation>
    <scope>NUCLEOTIDE SEQUENCE [LARGE SCALE GENOMIC DNA]</scope>
    <source>
        <strain evidence="4">NZE10 / CBS 128990</strain>
    </source>
</reference>
<dbReference type="GO" id="GO:0009395">
    <property type="term" value="P:phospholipid catabolic process"/>
    <property type="evidence" value="ECO:0007669"/>
    <property type="project" value="TreeGrafter"/>
</dbReference>
<sequence>MAIAWTALALAATSVVAQNSPNVNTATGASAVHAAQATAATHNGDSKYQTGKVFDRFIEIWLENTDYDKAAGDPSLAYLASKGITLSNYFGVTHPSEPNYVAAVGGDNFGMDNDNFNQVADNVSTVIDLLEDKGISWGSFQEDMPYTGFEGYSWVNQKTGANDYVRKHNPPVIYNANTDSRRLSCQQNLTQFYEDLKNERLPQWSFITPNMTSDGHDTSVTTAGTWSKNFLQPLLSNEYFMKRTLILLTFDENHTYNIGNRVFSILLGGAVPSSLHGTTDKQYYNHYSDISTVEANWNLHTLGRWDVGANVFKLVADETGDQYRACDKITGSEPSVFLNSSFAGPFNTDFSSAPYPIPNVRAVSPNTGRTVLPSIVSQYKSSQNSVRMYYNNGVDIPDGQHPPKGYKVNNVDN</sequence>
<reference evidence="4" key="1">
    <citation type="journal article" date="2012" name="PLoS Genet.">
        <title>The genomes of the fungal plant pathogens Cladosporium fulvum and Dothistroma septosporum reveal adaptation to different hosts and lifestyles but also signatures of common ancestry.</title>
        <authorList>
            <person name="de Wit P.J.G.M."/>
            <person name="van der Burgt A."/>
            <person name="Oekmen B."/>
            <person name="Stergiopoulos I."/>
            <person name="Abd-Elsalam K.A."/>
            <person name="Aerts A.L."/>
            <person name="Bahkali A.H."/>
            <person name="Beenen H.G."/>
            <person name="Chettri P."/>
            <person name="Cox M.P."/>
            <person name="Datema E."/>
            <person name="de Vries R.P."/>
            <person name="Dhillon B."/>
            <person name="Ganley A.R."/>
            <person name="Griffiths S.A."/>
            <person name="Guo Y."/>
            <person name="Hamelin R.C."/>
            <person name="Henrissat B."/>
            <person name="Kabir M.S."/>
            <person name="Jashni M.K."/>
            <person name="Kema G."/>
            <person name="Klaubauf S."/>
            <person name="Lapidus A."/>
            <person name="Levasseur A."/>
            <person name="Lindquist E."/>
            <person name="Mehrabi R."/>
            <person name="Ohm R.A."/>
            <person name="Owen T.J."/>
            <person name="Salamov A."/>
            <person name="Schwelm A."/>
            <person name="Schijlen E."/>
            <person name="Sun H."/>
            <person name="van den Burg H.A."/>
            <person name="van Ham R.C.H.J."/>
            <person name="Zhang S."/>
            <person name="Goodwin S.B."/>
            <person name="Grigoriev I.V."/>
            <person name="Collemare J."/>
            <person name="Bradshaw R.E."/>
        </authorList>
    </citation>
    <scope>NUCLEOTIDE SEQUENCE [LARGE SCALE GENOMIC DNA]</scope>
    <source>
        <strain evidence="4">NZE10 / CBS 128990</strain>
    </source>
</reference>
<dbReference type="PANTHER" id="PTHR31956:SF15">
    <property type="entry name" value="ACID PHOSPHATASE PHOA"/>
    <property type="match status" value="1"/>
</dbReference>
<keyword evidence="2" id="KW-0732">Signal</keyword>
<dbReference type="AlphaFoldDB" id="N1Q3H4"/>
<dbReference type="PANTHER" id="PTHR31956">
    <property type="entry name" value="NON-SPECIFIC PHOSPHOLIPASE C4-RELATED"/>
    <property type="match status" value="1"/>
</dbReference>
<feature type="signal peptide" evidence="2">
    <location>
        <begin position="1"/>
        <end position="17"/>
    </location>
</feature>
<dbReference type="OMA" id="GYVNWEV"/>
<dbReference type="Gene3D" id="3.40.720.10">
    <property type="entry name" value="Alkaline Phosphatase, subunit A"/>
    <property type="match status" value="1"/>
</dbReference>
<evidence type="ECO:0000256" key="2">
    <source>
        <dbReference type="SAM" id="SignalP"/>
    </source>
</evidence>
<keyword evidence="1" id="KW-0378">Hydrolase</keyword>
<dbReference type="GO" id="GO:0016788">
    <property type="term" value="F:hydrolase activity, acting on ester bonds"/>
    <property type="evidence" value="ECO:0007669"/>
    <property type="project" value="InterPro"/>
</dbReference>
<dbReference type="HOGENOM" id="CLU_027977_2_0_1"/>
<dbReference type="Proteomes" id="UP000016933">
    <property type="component" value="Unassembled WGS sequence"/>
</dbReference>
<dbReference type="InterPro" id="IPR017850">
    <property type="entry name" value="Alkaline_phosphatase_core_sf"/>
</dbReference>
<evidence type="ECO:0000313" key="3">
    <source>
        <dbReference type="EMBL" id="EME49210.1"/>
    </source>
</evidence>
<dbReference type="eggNOG" id="ENOG502QSRP">
    <property type="taxonomic scope" value="Eukaryota"/>
</dbReference>
<dbReference type="STRING" id="675120.N1Q3H4"/>
<dbReference type="OrthoDB" id="5135119at2759"/>
<dbReference type="EMBL" id="KB446535">
    <property type="protein sequence ID" value="EME49210.1"/>
    <property type="molecule type" value="Genomic_DNA"/>
</dbReference>
<dbReference type="Pfam" id="PF04185">
    <property type="entry name" value="Phosphoesterase"/>
    <property type="match status" value="1"/>
</dbReference>
<evidence type="ECO:0008006" key="5">
    <source>
        <dbReference type="Google" id="ProtNLM"/>
    </source>
</evidence>
<organism evidence="3 4">
    <name type="scientific">Dothistroma septosporum (strain NZE10 / CBS 128990)</name>
    <name type="common">Red band needle blight fungus</name>
    <name type="synonym">Mycosphaerella pini</name>
    <dbReference type="NCBI Taxonomy" id="675120"/>
    <lineage>
        <taxon>Eukaryota</taxon>
        <taxon>Fungi</taxon>
        <taxon>Dikarya</taxon>
        <taxon>Ascomycota</taxon>
        <taxon>Pezizomycotina</taxon>
        <taxon>Dothideomycetes</taxon>
        <taxon>Dothideomycetidae</taxon>
        <taxon>Mycosphaerellales</taxon>
        <taxon>Mycosphaerellaceae</taxon>
        <taxon>Dothistroma</taxon>
    </lineage>
</organism>
<dbReference type="InterPro" id="IPR007312">
    <property type="entry name" value="Phosphoesterase"/>
</dbReference>
<accession>N1Q3H4</accession>
<gene>
    <name evidence="3" type="ORF">DOTSEDRAFT_68084</name>
</gene>